<dbReference type="InterPro" id="IPR049192">
    <property type="entry name" value="DUF4246_C"/>
</dbReference>
<evidence type="ECO:0000313" key="3">
    <source>
        <dbReference type="Proteomes" id="UP000434172"/>
    </source>
</evidence>
<dbReference type="AlphaFoldDB" id="A0A8H3W4W7"/>
<accession>A0A8H3W4W7</accession>
<proteinExistence type="predicted"/>
<organism evidence="2 3">
    <name type="scientific">Colletotrichum asianum</name>
    <dbReference type="NCBI Taxonomy" id="702518"/>
    <lineage>
        <taxon>Eukaryota</taxon>
        <taxon>Fungi</taxon>
        <taxon>Dikarya</taxon>
        <taxon>Ascomycota</taxon>
        <taxon>Pezizomycotina</taxon>
        <taxon>Sordariomycetes</taxon>
        <taxon>Hypocreomycetidae</taxon>
        <taxon>Glomerellales</taxon>
        <taxon>Glomerellaceae</taxon>
        <taxon>Colletotrichum</taxon>
        <taxon>Colletotrichum gloeosporioides species complex</taxon>
    </lineage>
</organism>
<protein>
    <submittedName>
        <fullName evidence="2">Metalloprotease</fullName>
    </submittedName>
</protein>
<dbReference type="OrthoDB" id="415532at2759"/>
<keyword evidence="2" id="KW-0645">Protease</keyword>
<evidence type="ECO:0000313" key="2">
    <source>
        <dbReference type="EMBL" id="KAF0319221.1"/>
    </source>
</evidence>
<sequence>MSYINNLHPKHHAGLYTTIEKVLEKGLPMWDLIDRWHGDYETLRIPYRDEAKRDEDEFNDDYGGYSAEEPSRELWRRDKIWFERTQPIERLLPKDVNLDSGFFNQADRIQVIVKLVNIHLTPEKPTYNSRS</sequence>
<keyword evidence="2" id="KW-0378">Hydrolase</keyword>
<name>A0A8H3W4W7_9PEZI</name>
<dbReference type="InterPro" id="IPR025340">
    <property type="entry name" value="DUF4246"/>
</dbReference>
<dbReference type="PANTHER" id="PTHR33119:SF1">
    <property type="entry name" value="FE2OG DIOXYGENASE DOMAIN-CONTAINING PROTEIN"/>
    <property type="match status" value="1"/>
</dbReference>
<comment type="caution">
    <text evidence="2">The sequence shown here is derived from an EMBL/GenBank/DDBJ whole genome shotgun (WGS) entry which is preliminary data.</text>
</comment>
<dbReference type="Pfam" id="PF14033">
    <property type="entry name" value="DUF4246"/>
    <property type="match status" value="1"/>
</dbReference>
<dbReference type="GO" id="GO:0006508">
    <property type="term" value="P:proteolysis"/>
    <property type="evidence" value="ECO:0007669"/>
    <property type="project" value="UniProtKB-KW"/>
</dbReference>
<keyword evidence="2" id="KW-0482">Metalloprotease</keyword>
<feature type="domain" description="DUF4246" evidence="1">
    <location>
        <begin position="2"/>
        <end position="129"/>
    </location>
</feature>
<gene>
    <name evidence="2" type="ORF">GQ607_013614</name>
</gene>
<evidence type="ECO:0000259" key="1">
    <source>
        <dbReference type="Pfam" id="PF14033"/>
    </source>
</evidence>
<reference evidence="2 3" key="1">
    <citation type="submission" date="2019-12" db="EMBL/GenBank/DDBJ databases">
        <title>A genome sequence resource for the geographically widespread anthracnose pathogen Colletotrichum asianum.</title>
        <authorList>
            <person name="Meng Y."/>
        </authorList>
    </citation>
    <scope>NUCLEOTIDE SEQUENCE [LARGE SCALE GENOMIC DNA]</scope>
    <source>
        <strain evidence="2 3">ICMP 18580</strain>
    </source>
</reference>
<dbReference type="GO" id="GO:0008237">
    <property type="term" value="F:metallopeptidase activity"/>
    <property type="evidence" value="ECO:0007669"/>
    <property type="project" value="UniProtKB-KW"/>
</dbReference>
<keyword evidence="3" id="KW-1185">Reference proteome</keyword>
<dbReference type="EMBL" id="WOWK01000099">
    <property type="protein sequence ID" value="KAF0319221.1"/>
    <property type="molecule type" value="Genomic_DNA"/>
</dbReference>
<dbReference type="PANTHER" id="PTHR33119">
    <property type="entry name" value="IFI3P"/>
    <property type="match status" value="1"/>
</dbReference>
<dbReference type="Proteomes" id="UP000434172">
    <property type="component" value="Unassembled WGS sequence"/>
</dbReference>